<keyword evidence="5 9" id="KW-0812">Transmembrane</keyword>
<protein>
    <recommendedName>
        <fullName evidence="11">Heme exporter protein D</fullName>
    </recommendedName>
</protein>
<reference evidence="10" key="1">
    <citation type="submission" date="2015-10" db="EMBL/GenBank/DDBJ databases">
        <authorList>
            <person name="Gilbert D.G."/>
        </authorList>
    </citation>
    <scope>NUCLEOTIDE SEQUENCE</scope>
</reference>
<name>A0A160U2Z5_9ZZZZ</name>
<keyword evidence="2" id="KW-0813">Transport</keyword>
<evidence type="ECO:0000256" key="7">
    <source>
        <dbReference type="ARBA" id="ARBA00022989"/>
    </source>
</evidence>
<feature type="transmembrane region" description="Helical" evidence="9">
    <location>
        <begin position="12"/>
        <end position="32"/>
    </location>
</feature>
<keyword evidence="7 9" id="KW-1133">Transmembrane helix</keyword>
<organism evidence="10">
    <name type="scientific">hydrothermal vent metagenome</name>
    <dbReference type="NCBI Taxonomy" id="652676"/>
    <lineage>
        <taxon>unclassified sequences</taxon>
        <taxon>metagenomes</taxon>
        <taxon>ecological metagenomes</taxon>
    </lineage>
</organism>
<dbReference type="AlphaFoldDB" id="A0A160U2Z5"/>
<keyword evidence="6" id="KW-0201">Cytochrome c-type biogenesis</keyword>
<evidence type="ECO:0000256" key="6">
    <source>
        <dbReference type="ARBA" id="ARBA00022748"/>
    </source>
</evidence>
<dbReference type="GO" id="GO:0017004">
    <property type="term" value="P:cytochrome complex assembly"/>
    <property type="evidence" value="ECO:0007669"/>
    <property type="project" value="UniProtKB-KW"/>
</dbReference>
<keyword evidence="4" id="KW-0997">Cell inner membrane</keyword>
<accession>A0A160U2Z5</accession>
<evidence type="ECO:0000256" key="1">
    <source>
        <dbReference type="ARBA" id="ARBA00004377"/>
    </source>
</evidence>
<keyword evidence="3" id="KW-1003">Cell membrane</keyword>
<gene>
    <name evidence="10" type="ORF">MGWOODY_Hyp817</name>
</gene>
<evidence type="ECO:0000256" key="3">
    <source>
        <dbReference type="ARBA" id="ARBA00022475"/>
    </source>
</evidence>
<proteinExistence type="predicted"/>
<keyword evidence="8 9" id="KW-0472">Membrane</keyword>
<evidence type="ECO:0000256" key="8">
    <source>
        <dbReference type="ARBA" id="ARBA00023136"/>
    </source>
</evidence>
<dbReference type="InterPro" id="IPR007078">
    <property type="entry name" value="Haem_export_protD_CcmD"/>
</dbReference>
<sequence length="54" mass="5979">MLPDFDSNAAFIWASYSVGLLLIGGAMASVWLKARAAKTELIRIEARIRDQKRG</sequence>
<evidence type="ECO:0000256" key="2">
    <source>
        <dbReference type="ARBA" id="ARBA00022448"/>
    </source>
</evidence>
<evidence type="ECO:0000256" key="4">
    <source>
        <dbReference type="ARBA" id="ARBA00022519"/>
    </source>
</evidence>
<dbReference type="GO" id="GO:0015886">
    <property type="term" value="P:heme transport"/>
    <property type="evidence" value="ECO:0007669"/>
    <property type="project" value="InterPro"/>
</dbReference>
<dbReference type="GO" id="GO:0005886">
    <property type="term" value="C:plasma membrane"/>
    <property type="evidence" value="ECO:0007669"/>
    <property type="project" value="UniProtKB-SubCell"/>
</dbReference>
<comment type="subcellular location">
    <subcellularLocation>
        <location evidence="1">Cell inner membrane</location>
        <topology evidence="1">Single-pass membrane protein</topology>
    </subcellularLocation>
</comment>
<evidence type="ECO:0000256" key="5">
    <source>
        <dbReference type="ARBA" id="ARBA00022692"/>
    </source>
</evidence>
<evidence type="ECO:0008006" key="11">
    <source>
        <dbReference type="Google" id="ProtNLM"/>
    </source>
</evidence>
<dbReference type="EMBL" id="CZQD01000038">
    <property type="protein sequence ID" value="CUS57214.1"/>
    <property type="molecule type" value="Genomic_DNA"/>
</dbReference>
<evidence type="ECO:0000256" key="9">
    <source>
        <dbReference type="SAM" id="Phobius"/>
    </source>
</evidence>
<evidence type="ECO:0000313" key="10">
    <source>
        <dbReference type="EMBL" id="CUS57214.1"/>
    </source>
</evidence>
<dbReference type="Pfam" id="PF04995">
    <property type="entry name" value="CcmD"/>
    <property type="match status" value="1"/>
</dbReference>